<organism evidence="3 4">
    <name type="scientific">Viridothelium virens</name>
    <name type="common">Speckled blister lichen</name>
    <name type="synonym">Trypethelium virens</name>
    <dbReference type="NCBI Taxonomy" id="1048519"/>
    <lineage>
        <taxon>Eukaryota</taxon>
        <taxon>Fungi</taxon>
        <taxon>Dikarya</taxon>
        <taxon>Ascomycota</taxon>
        <taxon>Pezizomycotina</taxon>
        <taxon>Dothideomycetes</taxon>
        <taxon>Dothideomycetes incertae sedis</taxon>
        <taxon>Trypetheliales</taxon>
        <taxon>Trypetheliaceae</taxon>
        <taxon>Viridothelium</taxon>
    </lineage>
</organism>
<feature type="compositionally biased region" description="Basic and acidic residues" evidence="2">
    <location>
        <begin position="496"/>
        <end position="506"/>
    </location>
</feature>
<dbReference type="GO" id="GO:0005783">
    <property type="term" value="C:endoplasmic reticulum"/>
    <property type="evidence" value="ECO:0007669"/>
    <property type="project" value="TreeGrafter"/>
</dbReference>
<proteinExistence type="predicted"/>
<dbReference type="OrthoDB" id="2195113at2759"/>
<feature type="compositionally biased region" description="Acidic residues" evidence="2">
    <location>
        <begin position="514"/>
        <end position="525"/>
    </location>
</feature>
<evidence type="ECO:0000313" key="3">
    <source>
        <dbReference type="EMBL" id="KAF2233782.1"/>
    </source>
</evidence>
<evidence type="ECO:0000256" key="1">
    <source>
        <dbReference type="SAM" id="Coils"/>
    </source>
</evidence>
<feature type="region of interest" description="Disordered" evidence="2">
    <location>
        <begin position="431"/>
        <end position="525"/>
    </location>
</feature>
<feature type="coiled-coil region" evidence="1">
    <location>
        <begin position="175"/>
        <end position="235"/>
    </location>
</feature>
<dbReference type="GO" id="GO:1990904">
    <property type="term" value="C:ribonucleoprotein complex"/>
    <property type="evidence" value="ECO:0007669"/>
    <property type="project" value="TreeGrafter"/>
</dbReference>
<evidence type="ECO:0000313" key="4">
    <source>
        <dbReference type="Proteomes" id="UP000800092"/>
    </source>
</evidence>
<keyword evidence="4" id="KW-1185">Reference proteome</keyword>
<feature type="compositionally biased region" description="Basic and acidic residues" evidence="2">
    <location>
        <begin position="276"/>
        <end position="301"/>
    </location>
</feature>
<accession>A0A6A6H709</accession>
<name>A0A6A6H709_VIRVR</name>
<dbReference type="EMBL" id="ML991804">
    <property type="protein sequence ID" value="KAF2233782.1"/>
    <property type="molecule type" value="Genomic_DNA"/>
</dbReference>
<feature type="compositionally biased region" description="Polar residues" evidence="2">
    <location>
        <begin position="1"/>
        <end position="12"/>
    </location>
</feature>
<dbReference type="AlphaFoldDB" id="A0A6A6H709"/>
<dbReference type="PANTHER" id="PTHR31027">
    <property type="entry name" value="NUCLEAR SEGREGATION PROTEIN BFR1"/>
    <property type="match status" value="1"/>
</dbReference>
<gene>
    <name evidence="3" type="ORF">EV356DRAFT_559825</name>
</gene>
<protein>
    <recommendedName>
        <fullName evidence="5">Nuclear segregation protein</fullName>
    </recommendedName>
</protein>
<reference evidence="3" key="1">
    <citation type="journal article" date="2020" name="Stud. Mycol.">
        <title>101 Dothideomycetes genomes: a test case for predicting lifestyles and emergence of pathogens.</title>
        <authorList>
            <person name="Haridas S."/>
            <person name="Albert R."/>
            <person name="Binder M."/>
            <person name="Bloem J."/>
            <person name="Labutti K."/>
            <person name="Salamov A."/>
            <person name="Andreopoulos B."/>
            <person name="Baker S."/>
            <person name="Barry K."/>
            <person name="Bills G."/>
            <person name="Bluhm B."/>
            <person name="Cannon C."/>
            <person name="Castanera R."/>
            <person name="Culley D."/>
            <person name="Daum C."/>
            <person name="Ezra D."/>
            <person name="Gonzalez J."/>
            <person name="Henrissat B."/>
            <person name="Kuo A."/>
            <person name="Liang C."/>
            <person name="Lipzen A."/>
            <person name="Lutzoni F."/>
            <person name="Magnuson J."/>
            <person name="Mondo S."/>
            <person name="Nolan M."/>
            <person name="Ohm R."/>
            <person name="Pangilinan J."/>
            <person name="Park H.-J."/>
            <person name="Ramirez L."/>
            <person name="Alfaro M."/>
            <person name="Sun H."/>
            <person name="Tritt A."/>
            <person name="Yoshinaga Y."/>
            <person name="Zwiers L.-H."/>
            <person name="Turgeon B."/>
            <person name="Goodwin S."/>
            <person name="Spatafora J."/>
            <person name="Crous P."/>
            <person name="Grigoriev I."/>
        </authorList>
    </citation>
    <scope>NUCLEOTIDE SEQUENCE</scope>
    <source>
        <strain evidence="3">Tuck. ex Michener</strain>
    </source>
</reference>
<evidence type="ECO:0000256" key="2">
    <source>
        <dbReference type="SAM" id="MobiDB-lite"/>
    </source>
</evidence>
<keyword evidence="1" id="KW-0175">Coiled coil</keyword>
<evidence type="ECO:0008006" key="5">
    <source>
        <dbReference type="Google" id="ProtNLM"/>
    </source>
</evidence>
<feature type="compositionally biased region" description="Polar residues" evidence="2">
    <location>
        <begin position="480"/>
        <end position="489"/>
    </location>
</feature>
<dbReference type="InterPro" id="IPR039604">
    <property type="entry name" value="Bfr1"/>
</dbReference>
<dbReference type="Proteomes" id="UP000800092">
    <property type="component" value="Unassembled WGS sequence"/>
</dbReference>
<dbReference type="PANTHER" id="PTHR31027:SF2">
    <property type="entry name" value="LEBERCILIN DOMAIN-CONTAINING PROTEIN"/>
    <property type="match status" value="1"/>
</dbReference>
<feature type="compositionally biased region" description="Basic and acidic residues" evidence="2">
    <location>
        <begin position="431"/>
        <end position="458"/>
    </location>
</feature>
<dbReference type="GO" id="GO:0042175">
    <property type="term" value="C:nuclear outer membrane-endoplasmic reticulum membrane network"/>
    <property type="evidence" value="ECO:0007669"/>
    <property type="project" value="TreeGrafter"/>
</dbReference>
<feature type="region of interest" description="Disordered" evidence="2">
    <location>
        <begin position="276"/>
        <end position="303"/>
    </location>
</feature>
<dbReference type="GO" id="GO:0003729">
    <property type="term" value="F:mRNA binding"/>
    <property type="evidence" value="ECO:0007669"/>
    <property type="project" value="TreeGrafter"/>
</dbReference>
<feature type="region of interest" description="Disordered" evidence="2">
    <location>
        <begin position="363"/>
        <end position="394"/>
    </location>
</feature>
<sequence length="525" mass="58161">MATTNGGETQPPSLAIKNTDKPTGLGKPEKPDEEQYRSDLAAAEKELDIANEQLNGIKAKLDLAKPANKDSPTAKRQAELRAELSAIRQQQQGKKSSRTSILDRIKKLDEQLKSQLSEQKTARERFRFKSVGEVDAEISRLQKQVDTGTMKLVDEKKALADISSLTKQKKGFAGLEESQKKINSIKDQIADLRKDLDDPESKALSDRYTEIGGELDKIKGEQDEAFKNLNSLRDQRTQFHSNQQEKYSNVRQIKDKYFASKRAFREYEQEAYRVRKERQKAERDAYEKGKRKQVAEQKLEEASAPAYQDEILTAQGLIRFFDPSADVGNKAATGPSEFAAAAQRKVDDSGMKGMRLVKKDDREDDYFVGGGGKKGKKGRKGVTGVTSPTSTEGSKFNLSIGIIEELAKIGVDPPSNQGDVPGVVEKLKEKLDHWKKDQDRKTKENIGKAQKEIEKLEAEANGSAGPSNDGTKDEAKKPAQKQQGVNGNASADAELAQEKDAAKDVAEEMQQASLEEDKEDVQGEA</sequence>
<feature type="compositionally biased region" description="Basic and acidic residues" evidence="2">
    <location>
        <begin position="27"/>
        <end position="36"/>
    </location>
</feature>
<dbReference type="GO" id="GO:0008298">
    <property type="term" value="P:intracellular mRNA localization"/>
    <property type="evidence" value="ECO:0007669"/>
    <property type="project" value="TreeGrafter"/>
</dbReference>
<feature type="region of interest" description="Disordered" evidence="2">
    <location>
        <begin position="1"/>
        <end position="36"/>
    </location>
</feature>